<protein>
    <recommendedName>
        <fullName evidence="5">Carbon monoxide dehydrogenase</fullName>
    </recommendedName>
</protein>
<dbReference type="EMBL" id="WLZY01000011">
    <property type="protein sequence ID" value="NDL60346.1"/>
    <property type="molecule type" value="Genomic_DNA"/>
</dbReference>
<dbReference type="RefSeq" id="WP_162453055.1">
    <property type="nucleotide sequence ID" value="NZ_WLZY01000011.1"/>
</dbReference>
<keyword evidence="2" id="KW-1133">Transmembrane helix</keyword>
<dbReference type="InterPro" id="IPR010419">
    <property type="entry name" value="CO_DH_gsu"/>
</dbReference>
<evidence type="ECO:0000256" key="2">
    <source>
        <dbReference type="SAM" id="Phobius"/>
    </source>
</evidence>
<evidence type="ECO:0000313" key="3">
    <source>
        <dbReference type="EMBL" id="NDL60346.1"/>
    </source>
</evidence>
<dbReference type="SUPFAM" id="SSF55961">
    <property type="entry name" value="Bet v1-like"/>
    <property type="match status" value="1"/>
</dbReference>
<dbReference type="AlphaFoldDB" id="A0A7K3MAQ8"/>
<keyword evidence="2" id="KW-0472">Membrane</keyword>
<sequence>MQLQHEFTLPIPPDQAWSTLLDVERIAPCMPGAALDRIDGDDFSGRVTLKVGPLRLNYRGDARLEEKDPQARRLVIAAEGQEARGSGTAKAAVTASLSAVPDGTRVALQTDLALTGRPAQFGRGLVNEVAGTIIGQFAERLSAEMSNGGLPQQALPDAGADAPGAGNGRPSSSPGSSSAVTDTDENSLDVLTLLRTTVGTRGLIALGGIAAVVAAFLLGRRRSRSWPAADGRPPGWPAVYVIDAGEK</sequence>
<evidence type="ECO:0008006" key="5">
    <source>
        <dbReference type="Google" id="ProtNLM"/>
    </source>
</evidence>
<dbReference type="Pfam" id="PF06240">
    <property type="entry name" value="COXG"/>
    <property type="match status" value="1"/>
</dbReference>
<name>A0A7K3MAQ8_9ACTN</name>
<keyword evidence="4" id="KW-1185">Reference proteome</keyword>
<feature type="compositionally biased region" description="Low complexity" evidence="1">
    <location>
        <begin position="151"/>
        <end position="179"/>
    </location>
</feature>
<dbReference type="Gene3D" id="3.30.530.20">
    <property type="match status" value="1"/>
</dbReference>
<reference evidence="3 4" key="1">
    <citation type="submission" date="2019-11" db="EMBL/GenBank/DDBJ databases">
        <authorList>
            <person name="Li X.-J."/>
            <person name="Feng X.-M."/>
        </authorList>
    </citation>
    <scope>NUCLEOTIDE SEQUENCE [LARGE SCALE GENOMIC DNA]</scope>
    <source>
        <strain evidence="3 4">XMNu-373</strain>
    </source>
</reference>
<feature type="transmembrane region" description="Helical" evidence="2">
    <location>
        <begin position="198"/>
        <end position="218"/>
    </location>
</feature>
<accession>A0A7K3MAQ8</accession>
<evidence type="ECO:0000313" key="4">
    <source>
        <dbReference type="Proteomes" id="UP000460435"/>
    </source>
</evidence>
<proteinExistence type="predicted"/>
<dbReference type="PANTHER" id="PTHR38588">
    <property type="entry name" value="BLL0334 PROTEIN"/>
    <property type="match status" value="1"/>
</dbReference>
<dbReference type="PANTHER" id="PTHR38588:SF1">
    <property type="entry name" value="BLL0334 PROTEIN"/>
    <property type="match status" value="1"/>
</dbReference>
<gene>
    <name evidence="3" type="ORF">F7O44_25040</name>
</gene>
<feature type="region of interest" description="Disordered" evidence="1">
    <location>
        <begin position="147"/>
        <end position="184"/>
    </location>
</feature>
<evidence type="ECO:0000256" key="1">
    <source>
        <dbReference type="SAM" id="MobiDB-lite"/>
    </source>
</evidence>
<comment type="caution">
    <text evidence="3">The sequence shown here is derived from an EMBL/GenBank/DDBJ whole genome shotgun (WGS) entry which is preliminary data.</text>
</comment>
<dbReference type="InterPro" id="IPR023393">
    <property type="entry name" value="START-like_dom_sf"/>
</dbReference>
<dbReference type="Proteomes" id="UP000460435">
    <property type="component" value="Unassembled WGS sequence"/>
</dbReference>
<dbReference type="CDD" id="cd07823">
    <property type="entry name" value="SRPBCC_5"/>
    <property type="match status" value="1"/>
</dbReference>
<organism evidence="3 4">
    <name type="scientific">Phytoactinopolyspora mesophila</name>
    <dbReference type="NCBI Taxonomy" id="2650750"/>
    <lineage>
        <taxon>Bacteria</taxon>
        <taxon>Bacillati</taxon>
        <taxon>Actinomycetota</taxon>
        <taxon>Actinomycetes</taxon>
        <taxon>Jiangellales</taxon>
        <taxon>Jiangellaceae</taxon>
        <taxon>Phytoactinopolyspora</taxon>
    </lineage>
</organism>
<keyword evidence="2" id="KW-0812">Transmembrane</keyword>